<keyword evidence="2" id="KW-0285">Flavoprotein</keyword>
<dbReference type="Pfam" id="PF01794">
    <property type="entry name" value="Ferric_reduct"/>
    <property type="match status" value="1"/>
</dbReference>
<evidence type="ECO:0000256" key="3">
    <source>
        <dbReference type="ARBA" id="ARBA00022692"/>
    </source>
</evidence>
<dbReference type="GO" id="GO:0033215">
    <property type="term" value="P:reductive iron assimilation"/>
    <property type="evidence" value="ECO:0007669"/>
    <property type="project" value="TreeGrafter"/>
</dbReference>
<evidence type="ECO:0000256" key="9">
    <source>
        <dbReference type="ARBA" id="ARBA00023136"/>
    </source>
</evidence>
<protein>
    <submittedName>
        <fullName evidence="12">DEHA2B11880p</fullName>
    </submittedName>
</protein>
<dbReference type="InterPro" id="IPR013130">
    <property type="entry name" value="Fe3_Rdtase_TM_dom"/>
</dbReference>
<dbReference type="SFLD" id="SFLDG01168">
    <property type="entry name" value="Ferric_reductase_subgroup_(FRE"/>
    <property type="match status" value="1"/>
</dbReference>
<keyword evidence="5" id="KW-0249">Electron transport</keyword>
<dbReference type="GeneID" id="2913407"/>
<dbReference type="GO" id="GO:0005886">
    <property type="term" value="C:plasma membrane"/>
    <property type="evidence" value="ECO:0007669"/>
    <property type="project" value="TreeGrafter"/>
</dbReference>
<dbReference type="FunCoup" id="Q6BWE9">
    <property type="interactions" value="22"/>
</dbReference>
<evidence type="ECO:0000259" key="11">
    <source>
        <dbReference type="Pfam" id="PF01794"/>
    </source>
</evidence>
<dbReference type="Proteomes" id="UP000000599">
    <property type="component" value="Chromosome B"/>
</dbReference>
<feature type="domain" description="Ferric oxidoreductase" evidence="11">
    <location>
        <begin position="146"/>
        <end position="257"/>
    </location>
</feature>
<dbReference type="InterPro" id="IPR050369">
    <property type="entry name" value="RBOH/FRE"/>
</dbReference>
<keyword evidence="4" id="KW-0274">FAD</keyword>
<evidence type="ECO:0000256" key="6">
    <source>
        <dbReference type="ARBA" id="ARBA00022989"/>
    </source>
</evidence>
<evidence type="ECO:0000256" key="1">
    <source>
        <dbReference type="ARBA" id="ARBA00004141"/>
    </source>
</evidence>
<dbReference type="RefSeq" id="XP_457470.2">
    <property type="nucleotide sequence ID" value="XM_457470.2"/>
</dbReference>
<evidence type="ECO:0000256" key="4">
    <source>
        <dbReference type="ARBA" id="ARBA00022827"/>
    </source>
</evidence>
<evidence type="ECO:0000256" key="8">
    <source>
        <dbReference type="ARBA" id="ARBA00023065"/>
    </source>
</evidence>
<evidence type="ECO:0000313" key="13">
    <source>
        <dbReference type="Proteomes" id="UP000000599"/>
    </source>
</evidence>
<dbReference type="OrthoDB" id="10006946at2759"/>
<dbReference type="CDD" id="cd06186">
    <property type="entry name" value="NOX_Duox_like_FAD_NADP"/>
    <property type="match status" value="1"/>
</dbReference>
<dbReference type="PANTHER" id="PTHR11972">
    <property type="entry name" value="NADPH OXIDASE"/>
    <property type="match status" value="1"/>
</dbReference>
<dbReference type="VEuPathDB" id="FungiDB:DEHA2B11880g"/>
<reference evidence="12 13" key="1">
    <citation type="journal article" date="2004" name="Nature">
        <title>Genome evolution in yeasts.</title>
        <authorList>
            <consortium name="Genolevures"/>
            <person name="Dujon B."/>
            <person name="Sherman D."/>
            <person name="Fischer G."/>
            <person name="Durrens P."/>
            <person name="Casaregola S."/>
            <person name="Lafontaine I."/>
            <person name="de Montigny J."/>
            <person name="Marck C."/>
            <person name="Neuveglise C."/>
            <person name="Talla E."/>
            <person name="Goffard N."/>
            <person name="Frangeul L."/>
            <person name="Aigle M."/>
            <person name="Anthouard V."/>
            <person name="Babour A."/>
            <person name="Barbe V."/>
            <person name="Barnay S."/>
            <person name="Blanchin S."/>
            <person name="Beckerich J.M."/>
            <person name="Beyne E."/>
            <person name="Bleykasten C."/>
            <person name="Boisrame A."/>
            <person name="Boyer J."/>
            <person name="Cattolico L."/>
            <person name="Confanioleri F."/>
            <person name="de Daruvar A."/>
            <person name="Despons L."/>
            <person name="Fabre E."/>
            <person name="Fairhead C."/>
            <person name="Ferry-Dumazet H."/>
            <person name="Groppi A."/>
            <person name="Hantraye F."/>
            <person name="Hennequin C."/>
            <person name="Jauniaux N."/>
            <person name="Joyet P."/>
            <person name="Kachouri R."/>
            <person name="Kerrest A."/>
            <person name="Koszul R."/>
            <person name="Lemaire M."/>
            <person name="Lesur I."/>
            <person name="Ma L."/>
            <person name="Muller H."/>
            <person name="Nicaud J.M."/>
            <person name="Nikolski M."/>
            <person name="Oztas S."/>
            <person name="Ozier-Kalogeropoulos O."/>
            <person name="Pellenz S."/>
            <person name="Potier S."/>
            <person name="Richard G.F."/>
            <person name="Straub M.L."/>
            <person name="Suleau A."/>
            <person name="Swennene D."/>
            <person name="Tekaia F."/>
            <person name="Wesolowski-Louvel M."/>
            <person name="Westhof E."/>
            <person name="Wirth B."/>
            <person name="Zeniou-Meyer M."/>
            <person name="Zivanovic I."/>
            <person name="Bolotin-Fukuhara M."/>
            <person name="Thierry A."/>
            <person name="Bouchier C."/>
            <person name="Caudron B."/>
            <person name="Scarpelli C."/>
            <person name="Gaillardin C."/>
            <person name="Weissenbach J."/>
            <person name="Wincker P."/>
            <person name="Souciet J.L."/>
        </authorList>
    </citation>
    <scope>NUCLEOTIDE SEQUENCE [LARGE SCALE GENOMIC DNA]</scope>
    <source>
        <strain evidence="13">ATCC 36239 / CBS 767 / BCRC 21394 / JCM 1990 / NBRC 0083 / IGC 2968</strain>
    </source>
</reference>
<name>Q6BWE9_DEBHA</name>
<proteinExistence type="predicted"/>
<dbReference type="PANTHER" id="PTHR11972:SF178">
    <property type="entry name" value="FERRIC REDUCTASE TRANSMEMBRANE COMPONENT 8-RELATED"/>
    <property type="match status" value="1"/>
</dbReference>
<dbReference type="eggNOG" id="KOG0039">
    <property type="taxonomic scope" value="Eukaryota"/>
</dbReference>
<keyword evidence="13" id="KW-1185">Reference proteome</keyword>
<dbReference type="EMBL" id="CR382134">
    <property type="protein sequence ID" value="CAG85474.2"/>
    <property type="molecule type" value="Genomic_DNA"/>
</dbReference>
<organism evidence="12 13">
    <name type="scientific">Debaryomyces hansenii (strain ATCC 36239 / CBS 767 / BCRC 21394 / JCM 1990 / NBRC 0083 / IGC 2968)</name>
    <name type="common">Yeast</name>
    <name type="synonym">Torulaspora hansenii</name>
    <dbReference type="NCBI Taxonomy" id="284592"/>
    <lineage>
        <taxon>Eukaryota</taxon>
        <taxon>Fungi</taxon>
        <taxon>Dikarya</taxon>
        <taxon>Ascomycota</taxon>
        <taxon>Saccharomycotina</taxon>
        <taxon>Pichiomycetes</taxon>
        <taxon>Debaryomycetaceae</taxon>
        <taxon>Debaryomyces</taxon>
    </lineage>
</organism>
<accession>Q6BWE9</accession>
<feature type="region of interest" description="Disordered" evidence="10">
    <location>
        <begin position="592"/>
        <end position="618"/>
    </location>
</feature>
<keyword evidence="8" id="KW-0813">Transport</keyword>
<keyword evidence="3" id="KW-0812">Transmembrane</keyword>
<keyword evidence="6" id="KW-1133">Transmembrane helix</keyword>
<dbReference type="STRING" id="284592.Q6BWE9"/>
<feature type="compositionally biased region" description="Polar residues" evidence="10">
    <location>
        <begin position="592"/>
        <end position="607"/>
    </location>
</feature>
<evidence type="ECO:0000256" key="7">
    <source>
        <dbReference type="ARBA" id="ARBA00023002"/>
    </source>
</evidence>
<evidence type="ECO:0000256" key="10">
    <source>
        <dbReference type="SAM" id="MobiDB-lite"/>
    </source>
</evidence>
<dbReference type="GO" id="GO:0000293">
    <property type="term" value="F:ferric-chelate reductase activity"/>
    <property type="evidence" value="ECO:0007669"/>
    <property type="project" value="TreeGrafter"/>
</dbReference>
<dbReference type="SFLD" id="SFLDF00463">
    <property type="entry name" value="AIM14"/>
    <property type="match status" value="1"/>
</dbReference>
<evidence type="ECO:0000313" key="12">
    <source>
        <dbReference type="EMBL" id="CAG85474.2"/>
    </source>
</evidence>
<comment type="subcellular location">
    <subcellularLocation>
        <location evidence="1">Membrane</location>
        <topology evidence="1">Multi-pass membrane protein</topology>
    </subcellularLocation>
</comment>
<dbReference type="AlphaFoldDB" id="Q6BWE9"/>
<dbReference type="KEGG" id="dha:DEHA2B11880g"/>
<evidence type="ECO:0000256" key="5">
    <source>
        <dbReference type="ARBA" id="ARBA00022982"/>
    </source>
</evidence>
<feature type="compositionally biased region" description="Basic residues" evidence="10">
    <location>
        <begin position="608"/>
        <end position="618"/>
    </location>
</feature>
<dbReference type="InParanoid" id="Q6BWE9"/>
<evidence type="ECO:0000256" key="2">
    <source>
        <dbReference type="ARBA" id="ARBA00022630"/>
    </source>
</evidence>
<gene>
    <name evidence="12" type="ordered locus">DEHA2B11880g</name>
</gene>
<keyword evidence="8" id="KW-0406">Ion transport</keyword>
<dbReference type="SFLD" id="SFLDS00052">
    <property type="entry name" value="Ferric_Reductase_Domain"/>
    <property type="match status" value="1"/>
</dbReference>
<dbReference type="HOGENOM" id="CLU_025685_0_0_1"/>
<sequence length="746" mass="86246">MDRFESLINSLDYFHYPTQKSKEYSKYRQELTNKYGNITTVILVVFLIAIPIQKLLTVKGYTFSRIKLFKKTNVGLNKWIERDEDENYRLNKLKRFIARKLKGLIYKIYYHATSILLMAFWGSLLALLSLNESNKGDLIVLAKRLGKIITVTLPTIFFLTLRPSPLPNTLYLALLPIHKWLSRLIIVQGVLHTVIYCGYFQVKNSWKKALKYENLYGWGALLGFLIIMVTSFSRFRTKYYRFFFFQHYVWSWIIVICIQFHARPVTATPYTVANIFILIGQIIYRLCLTDVTIHDTDMKVTNISSNLALVEFPNHLIKCKSVSPGAHIRLAKYGSSWFVRAYRQIIPNYHPYTLVSLPSDNYQKLIVRRGNFKIQNRHKYLICGSYDPNLLFLNSKNTAKGSFSISKLRVSAKRILIIIGGSAISFALPILRVMNYHGVPIKIVWVIKDFRDITILKHFDGFIHEDDFEIFVTGSSEVGQDSAMRRYDSMNDMSSNGTSNTTHLYDLESENSPLLGEESKYDDVTGGENEDVEISIDNEEDEYDDECAVDVTMREHFLDTIPDGHDDDSNNEEIEYFMDGEYENQDQSLLLPSSGSKPNIIRKNSMQRSRKPSISRSRKTSVSTMNEIFFPSLNSDATDTAKNYLQQFKDTAKRLKIEHRIYKGRPRINYKYYNWCINEGFTQCSGPVDDGSHNFVCCRDLIKDKGNKVDSNKVWVITAGPASLVKNVKLWANENGLNFHEESFYV</sequence>
<dbReference type="OMA" id="LLPIHKW"/>
<keyword evidence="7" id="KW-0560">Oxidoreductase</keyword>
<keyword evidence="9" id="KW-0472">Membrane</keyword>